<organism evidence="2 4">
    <name type="scientific">Cyberlindnera jadinii (strain ATCC 18201 / CBS 1600 / BCRC 20928 / JCM 3617 / NBRC 0987 / NRRL Y-1542)</name>
    <name type="common">Torula yeast</name>
    <name type="synonym">Candida utilis</name>
    <dbReference type="NCBI Taxonomy" id="983966"/>
    <lineage>
        <taxon>Eukaryota</taxon>
        <taxon>Fungi</taxon>
        <taxon>Dikarya</taxon>
        <taxon>Ascomycota</taxon>
        <taxon>Saccharomycotina</taxon>
        <taxon>Saccharomycetes</taxon>
        <taxon>Phaffomycetales</taxon>
        <taxon>Phaffomycetaceae</taxon>
        <taxon>Cyberlindnera</taxon>
    </lineage>
</organism>
<dbReference type="Proteomes" id="UP000038830">
    <property type="component" value="Unassembled WGS sequence"/>
</dbReference>
<dbReference type="RefSeq" id="XP_020072795.1">
    <property type="nucleotide sequence ID" value="XM_020213919.1"/>
</dbReference>
<accession>A0A1E4S8C3</accession>
<dbReference type="Proteomes" id="UP000094389">
    <property type="component" value="Unassembled WGS sequence"/>
</dbReference>
<dbReference type="GeneID" id="30988315"/>
<dbReference type="EMBL" id="KV453925">
    <property type="protein sequence ID" value="ODV75756.1"/>
    <property type="molecule type" value="Genomic_DNA"/>
</dbReference>
<dbReference type="OrthoDB" id="3979317at2759"/>
<evidence type="ECO:0000313" key="5">
    <source>
        <dbReference type="Proteomes" id="UP000094389"/>
    </source>
</evidence>
<dbReference type="EMBL" id="CDQK01000001">
    <property type="protein sequence ID" value="CEP20470.1"/>
    <property type="molecule type" value="Genomic_DNA"/>
</dbReference>
<sequence length="155" mass="18057">MSQEELIEQIEALQREITQLKQQTVFSDIQPYIEENEHKFKKLIISNVGLEYLVKFNKPGILKQIRERVANDLMQELENIQLLDPVKGTLLTYNEEFQQFEQDGVYHLDFQYASSSSSCDHQHGHSHSHSIDGDDDDDDFTDDENFYNSCSCSHP</sequence>
<accession>A0A0H5BYB1</accession>
<evidence type="ECO:0000313" key="3">
    <source>
        <dbReference type="EMBL" id="ODV75756.1"/>
    </source>
</evidence>
<gene>
    <name evidence="2" type="ORF">BN1211_0349</name>
    <name evidence="3" type="ORF">CYBJADRAFT_165170</name>
</gene>
<protein>
    <submittedName>
        <fullName evidence="2">Uncharacterized protein</fullName>
    </submittedName>
</protein>
<reference evidence="4" key="2">
    <citation type="journal article" date="2015" name="J. Biotechnol.">
        <title>The structure of the Cyberlindnera jadinii genome and its relation to Candida utilis analyzed by the occurrence of single nucleotide polymorphisms.</title>
        <authorList>
            <person name="Rupp O."/>
            <person name="Brinkrolf K."/>
            <person name="Buerth C."/>
            <person name="Kunigo M."/>
            <person name="Schneider J."/>
            <person name="Jaenicke S."/>
            <person name="Goesmann A."/>
            <person name="Puehler A."/>
            <person name="Jaeger K.-E."/>
            <person name="Ernst J.F."/>
        </authorList>
    </citation>
    <scope>NUCLEOTIDE SEQUENCE [LARGE SCALE GENOMIC DNA]</scope>
    <source>
        <strain evidence="4">ATCC 18201 / CBS 1600 / BCRC 20928 / JCM 3617 / NBRC 0987 / NRRL Y-1542</strain>
    </source>
</reference>
<evidence type="ECO:0000256" key="1">
    <source>
        <dbReference type="SAM" id="MobiDB-lite"/>
    </source>
</evidence>
<feature type="region of interest" description="Disordered" evidence="1">
    <location>
        <begin position="119"/>
        <end position="140"/>
    </location>
</feature>
<keyword evidence="5" id="KW-1185">Reference proteome</keyword>
<evidence type="ECO:0000313" key="2">
    <source>
        <dbReference type="EMBL" id="CEP20470.1"/>
    </source>
</evidence>
<reference evidence="2" key="1">
    <citation type="submission" date="2014-12" db="EMBL/GenBank/DDBJ databases">
        <authorList>
            <person name="Jaenicke S."/>
        </authorList>
    </citation>
    <scope>NUCLEOTIDE SEQUENCE [LARGE SCALE GENOMIC DNA]</scope>
    <source>
        <strain evidence="2">CBS1600</strain>
    </source>
</reference>
<reference evidence="3 5" key="3">
    <citation type="journal article" date="2016" name="Proc. Natl. Acad. Sci. U.S.A.">
        <title>Comparative genomics of biotechnologically important yeasts.</title>
        <authorList>
            <person name="Riley R."/>
            <person name="Haridas S."/>
            <person name="Wolfe K.H."/>
            <person name="Lopes M.R."/>
            <person name="Hittinger C.T."/>
            <person name="Goeker M."/>
            <person name="Salamov A.A."/>
            <person name="Wisecaver J.H."/>
            <person name="Long T.M."/>
            <person name="Calvey C.H."/>
            <person name="Aerts A.L."/>
            <person name="Barry K.W."/>
            <person name="Choi C."/>
            <person name="Clum A."/>
            <person name="Coughlan A.Y."/>
            <person name="Deshpande S."/>
            <person name="Douglass A.P."/>
            <person name="Hanson S.J."/>
            <person name="Klenk H.-P."/>
            <person name="LaButti K.M."/>
            <person name="Lapidus A."/>
            <person name="Lindquist E.A."/>
            <person name="Lipzen A.M."/>
            <person name="Meier-Kolthoff J.P."/>
            <person name="Ohm R.A."/>
            <person name="Otillar R.P."/>
            <person name="Pangilinan J.L."/>
            <person name="Peng Y."/>
            <person name="Rokas A."/>
            <person name="Rosa C.A."/>
            <person name="Scheuner C."/>
            <person name="Sibirny A.A."/>
            <person name="Slot J.C."/>
            <person name="Stielow J.B."/>
            <person name="Sun H."/>
            <person name="Kurtzman C.P."/>
            <person name="Blackwell M."/>
            <person name="Grigoriev I.V."/>
            <person name="Jeffries T.W."/>
        </authorList>
    </citation>
    <scope>NUCLEOTIDE SEQUENCE [LARGE SCALE GENOMIC DNA]</scope>
    <source>
        <strain evidence="5">ATCC 18201 / CBS 1600 / BCRC 20928 / JCM 3617 / NBRC 0987 / NRRL Y-1542</strain>
        <strain evidence="3">NRRL Y-1542</strain>
    </source>
</reference>
<dbReference type="AlphaFoldDB" id="A0A0H5BYB1"/>
<name>A0A0H5BYB1_CYBJN</name>
<proteinExistence type="predicted"/>
<evidence type="ECO:0000313" key="4">
    <source>
        <dbReference type="Proteomes" id="UP000038830"/>
    </source>
</evidence>